<feature type="region of interest" description="Disordered" evidence="9">
    <location>
        <begin position="70"/>
        <end position="110"/>
    </location>
</feature>
<evidence type="ECO:0000256" key="5">
    <source>
        <dbReference type="ARBA" id="ARBA00022703"/>
    </source>
</evidence>
<feature type="compositionally biased region" description="Low complexity" evidence="9">
    <location>
        <begin position="84"/>
        <end position="94"/>
    </location>
</feature>
<dbReference type="PANTHER" id="PTHR15186">
    <property type="entry name" value="RE48077P"/>
    <property type="match status" value="1"/>
</dbReference>
<keyword evidence="4 10" id="KW-0812">Transmembrane</keyword>
<dbReference type="PANTHER" id="PTHR15186:SF5">
    <property type="entry name" value="BNIP3, ISOFORM A"/>
    <property type="match status" value="1"/>
</dbReference>
<accession>A0A8S1D1K8</accession>
<proteinExistence type="inferred from homology"/>
<dbReference type="InterPro" id="IPR010548">
    <property type="entry name" value="BNIP3"/>
</dbReference>
<comment type="caution">
    <text evidence="11">The sequence shown here is derived from an EMBL/GenBank/DDBJ whole genome shotgun (WGS) entry which is preliminary data.</text>
</comment>
<gene>
    <name evidence="11" type="ORF">CLODIP_2_CD14204</name>
</gene>
<evidence type="ECO:0000256" key="9">
    <source>
        <dbReference type="SAM" id="MobiDB-lite"/>
    </source>
</evidence>
<evidence type="ECO:0000256" key="3">
    <source>
        <dbReference type="ARBA" id="ARBA00007710"/>
    </source>
</evidence>
<evidence type="ECO:0000256" key="7">
    <source>
        <dbReference type="ARBA" id="ARBA00023128"/>
    </source>
</evidence>
<organism evidence="11 12">
    <name type="scientific">Cloeon dipterum</name>
    <dbReference type="NCBI Taxonomy" id="197152"/>
    <lineage>
        <taxon>Eukaryota</taxon>
        <taxon>Metazoa</taxon>
        <taxon>Ecdysozoa</taxon>
        <taxon>Arthropoda</taxon>
        <taxon>Hexapoda</taxon>
        <taxon>Insecta</taxon>
        <taxon>Pterygota</taxon>
        <taxon>Palaeoptera</taxon>
        <taxon>Ephemeroptera</taxon>
        <taxon>Pisciforma</taxon>
        <taxon>Baetidae</taxon>
        <taxon>Cloeon</taxon>
    </lineage>
</organism>
<evidence type="ECO:0000256" key="1">
    <source>
        <dbReference type="ARBA" id="ARBA00004167"/>
    </source>
</evidence>
<comment type="similarity">
    <text evidence="3">Belongs to the NIP3 family.</text>
</comment>
<evidence type="ECO:0000256" key="2">
    <source>
        <dbReference type="ARBA" id="ARBA00004325"/>
    </source>
</evidence>
<sequence length="218" mass="23989">MMTSTPPGKLVDILGAGVSESWVQLDEMSSSSMVPQQLPAIGERGTPTPLMAPSPLCADAEYLRLLREAQRESNQSSARVSIASSRKGSPRGSPKSPPNSPNNELSSDEDQLHSRYYINQELEEAKSTDWVWDWSSRPDQVPPKEWKFKHPSPSLGRRSYSIRHAKVGKTSLFSREVLYTLVLTNVISFLLGTGIGVWICKRAPAIEGGLTILPLSVD</sequence>
<dbReference type="Proteomes" id="UP000494165">
    <property type="component" value="Unassembled WGS sequence"/>
</dbReference>
<dbReference type="AlphaFoldDB" id="A0A8S1D1K8"/>
<dbReference type="GO" id="GO:0097345">
    <property type="term" value="P:mitochondrial outer membrane permeabilization"/>
    <property type="evidence" value="ECO:0007669"/>
    <property type="project" value="TreeGrafter"/>
</dbReference>
<keyword evidence="8 10" id="KW-0472">Membrane</keyword>
<comment type="subcellular location">
    <subcellularLocation>
        <location evidence="1">Membrane</location>
        <topology evidence="1">Single-pass membrane protein</topology>
    </subcellularLocation>
    <subcellularLocation>
        <location evidence="2">Mitochondrion membrane</location>
    </subcellularLocation>
</comment>
<dbReference type="GO" id="GO:0042802">
    <property type="term" value="F:identical protein binding"/>
    <property type="evidence" value="ECO:0007669"/>
    <property type="project" value="UniProtKB-ARBA"/>
</dbReference>
<keyword evidence="6 10" id="KW-1133">Transmembrane helix</keyword>
<dbReference type="OrthoDB" id="5857140at2759"/>
<dbReference type="GO" id="GO:0005634">
    <property type="term" value="C:nucleus"/>
    <property type="evidence" value="ECO:0007669"/>
    <property type="project" value="TreeGrafter"/>
</dbReference>
<name>A0A8S1D1K8_9INSE</name>
<feature type="transmembrane region" description="Helical" evidence="10">
    <location>
        <begin position="177"/>
        <end position="199"/>
    </location>
</feature>
<evidence type="ECO:0008006" key="13">
    <source>
        <dbReference type="Google" id="ProtNLM"/>
    </source>
</evidence>
<dbReference type="GO" id="GO:0005741">
    <property type="term" value="C:mitochondrial outer membrane"/>
    <property type="evidence" value="ECO:0007669"/>
    <property type="project" value="TreeGrafter"/>
</dbReference>
<keyword evidence="7" id="KW-0496">Mitochondrion</keyword>
<evidence type="ECO:0000256" key="8">
    <source>
        <dbReference type="ARBA" id="ARBA00023136"/>
    </source>
</evidence>
<dbReference type="Pfam" id="PF06553">
    <property type="entry name" value="BNIP3"/>
    <property type="match status" value="1"/>
</dbReference>
<reference evidence="11 12" key="1">
    <citation type="submission" date="2020-04" db="EMBL/GenBank/DDBJ databases">
        <authorList>
            <person name="Alioto T."/>
            <person name="Alioto T."/>
            <person name="Gomez Garrido J."/>
        </authorList>
    </citation>
    <scope>NUCLEOTIDE SEQUENCE [LARGE SCALE GENOMIC DNA]</scope>
</reference>
<protein>
    <recommendedName>
        <fullName evidence="13">BCL2/adenovirus E1B 19 kDa protein-interacting protein 3</fullName>
    </recommendedName>
</protein>
<feature type="compositionally biased region" description="Polar residues" evidence="9">
    <location>
        <begin position="72"/>
        <end position="83"/>
    </location>
</feature>
<evidence type="ECO:0000256" key="10">
    <source>
        <dbReference type="SAM" id="Phobius"/>
    </source>
</evidence>
<dbReference type="EMBL" id="CADEPI010000122">
    <property type="protein sequence ID" value="CAB3375996.1"/>
    <property type="molecule type" value="Genomic_DNA"/>
</dbReference>
<evidence type="ECO:0000313" key="11">
    <source>
        <dbReference type="EMBL" id="CAB3375996.1"/>
    </source>
</evidence>
<dbReference type="GO" id="GO:0043065">
    <property type="term" value="P:positive regulation of apoptotic process"/>
    <property type="evidence" value="ECO:0007669"/>
    <property type="project" value="InterPro"/>
</dbReference>
<keyword evidence="5" id="KW-0053">Apoptosis</keyword>
<keyword evidence="12" id="KW-1185">Reference proteome</keyword>
<evidence type="ECO:0000256" key="6">
    <source>
        <dbReference type="ARBA" id="ARBA00022989"/>
    </source>
</evidence>
<evidence type="ECO:0000256" key="4">
    <source>
        <dbReference type="ARBA" id="ARBA00022692"/>
    </source>
</evidence>
<evidence type="ECO:0000313" key="12">
    <source>
        <dbReference type="Proteomes" id="UP000494165"/>
    </source>
</evidence>